<comment type="caution">
    <text evidence="1">The sequence shown here is derived from an EMBL/GenBank/DDBJ whole genome shotgun (WGS) entry which is preliminary data.</text>
</comment>
<accession>A0A8X6UQC4</accession>
<sequence length="84" mass="9594">MGNKTDFLKSRRKMSLAQSSEFLQNEQRQRAIRTFQNIDNICRGKYGGKISSGGLCWSFRVACSNCRQMSRNGLKSIAYRSFSS</sequence>
<gene>
    <name evidence="1" type="ORF">NPIL_286201</name>
</gene>
<evidence type="ECO:0000313" key="1">
    <source>
        <dbReference type="EMBL" id="GFU32560.1"/>
    </source>
</evidence>
<organism evidence="1 2">
    <name type="scientific">Nephila pilipes</name>
    <name type="common">Giant wood spider</name>
    <name type="synonym">Nephila maculata</name>
    <dbReference type="NCBI Taxonomy" id="299642"/>
    <lineage>
        <taxon>Eukaryota</taxon>
        <taxon>Metazoa</taxon>
        <taxon>Ecdysozoa</taxon>
        <taxon>Arthropoda</taxon>
        <taxon>Chelicerata</taxon>
        <taxon>Arachnida</taxon>
        <taxon>Araneae</taxon>
        <taxon>Araneomorphae</taxon>
        <taxon>Entelegynae</taxon>
        <taxon>Araneoidea</taxon>
        <taxon>Nephilidae</taxon>
        <taxon>Nephila</taxon>
    </lineage>
</organism>
<reference evidence="1" key="1">
    <citation type="submission" date="2020-08" db="EMBL/GenBank/DDBJ databases">
        <title>Multicomponent nature underlies the extraordinary mechanical properties of spider dragline silk.</title>
        <authorList>
            <person name="Kono N."/>
            <person name="Nakamura H."/>
            <person name="Mori M."/>
            <person name="Yoshida Y."/>
            <person name="Ohtoshi R."/>
            <person name="Malay A.D."/>
            <person name="Moran D.A.P."/>
            <person name="Tomita M."/>
            <person name="Numata K."/>
            <person name="Arakawa K."/>
        </authorList>
    </citation>
    <scope>NUCLEOTIDE SEQUENCE</scope>
</reference>
<dbReference type="Proteomes" id="UP000887013">
    <property type="component" value="Unassembled WGS sequence"/>
</dbReference>
<name>A0A8X6UQC4_NEPPI</name>
<dbReference type="AlphaFoldDB" id="A0A8X6UQC4"/>
<keyword evidence="2" id="KW-1185">Reference proteome</keyword>
<protein>
    <submittedName>
        <fullName evidence="1">Uncharacterized protein</fullName>
    </submittedName>
</protein>
<evidence type="ECO:0000313" key="2">
    <source>
        <dbReference type="Proteomes" id="UP000887013"/>
    </source>
</evidence>
<proteinExistence type="predicted"/>
<dbReference type="EMBL" id="BMAW01033937">
    <property type="protein sequence ID" value="GFU32560.1"/>
    <property type="molecule type" value="Genomic_DNA"/>
</dbReference>